<gene>
    <name evidence="2" type="ORF">WN51_11101</name>
</gene>
<reference evidence="2 3" key="1">
    <citation type="submission" date="2015-07" db="EMBL/GenBank/DDBJ databases">
        <title>The genome of Melipona quadrifasciata.</title>
        <authorList>
            <person name="Pan H."/>
            <person name="Kapheim K."/>
        </authorList>
    </citation>
    <scope>NUCLEOTIDE SEQUENCE [LARGE SCALE GENOMIC DNA]</scope>
    <source>
        <strain evidence="2">0111107301</strain>
        <tissue evidence="2">Whole body</tissue>
    </source>
</reference>
<evidence type="ECO:0000256" key="1">
    <source>
        <dbReference type="SAM" id="MobiDB-lite"/>
    </source>
</evidence>
<evidence type="ECO:0000313" key="2">
    <source>
        <dbReference type="EMBL" id="KOX76744.1"/>
    </source>
</evidence>
<feature type="region of interest" description="Disordered" evidence="1">
    <location>
        <begin position="1"/>
        <end position="60"/>
    </location>
</feature>
<protein>
    <submittedName>
        <fullName evidence="2">Uncharacterized protein</fullName>
    </submittedName>
</protein>
<evidence type="ECO:0000313" key="3">
    <source>
        <dbReference type="Proteomes" id="UP000053105"/>
    </source>
</evidence>
<feature type="compositionally biased region" description="Polar residues" evidence="1">
    <location>
        <begin position="47"/>
        <end position="60"/>
    </location>
</feature>
<proteinExistence type="predicted"/>
<accession>A0A0N0U617</accession>
<keyword evidence="3" id="KW-1185">Reference proteome</keyword>
<name>A0A0N0U617_9HYME</name>
<sequence length="60" mass="6812">MAAKQEREKGEKVFQQVSDCETDNVKEKTRGGKKKKTISSSAKRSSNRFSLTSWASLQFQ</sequence>
<dbReference type="Proteomes" id="UP000053105">
    <property type="component" value="Unassembled WGS sequence"/>
</dbReference>
<feature type="compositionally biased region" description="Basic and acidic residues" evidence="1">
    <location>
        <begin position="1"/>
        <end position="12"/>
    </location>
</feature>
<dbReference type="EMBL" id="KQ435742">
    <property type="protein sequence ID" value="KOX76744.1"/>
    <property type="molecule type" value="Genomic_DNA"/>
</dbReference>
<dbReference type="AlphaFoldDB" id="A0A0N0U617"/>
<organism evidence="2 3">
    <name type="scientific">Melipona quadrifasciata</name>
    <dbReference type="NCBI Taxonomy" id="166423"/>
    <lineage>
        <taxon>Eukaryota</taxon>
        <taxon>Metazoa</taxon>
        <taxon>Ecdysozoa</taxon>
        <taxon>Arthropoda</taxon>
        <taxon>Hexapoda</taxon>
        <taxon>Insecta</taxon>
        <taxon>Pterygota</taxon>
        <taxon>Neoptera</taxon>
        <taxon>Endopterygota</taxon>
        <taxon>Hymenoptera</taxon>
        <taxon>Apocrita</taxon>
        <taxon>Aculeata</taxon>
        <taxon>Apoidea</taxon>
        <taxon>Anthophila</taxon>
        <taxon>Apidae</taxon>
        <taxon>Melipona</taxon>
    </lineage>
</organism>